<name>A0A5J5W2H0_GOSBA</name>
<accession>A0A5J5W2H0</accession>
<dbReference type="OrthoDB" id="990541at2759"/>
<reference evidence="2" key="1">
    <citation type="journal article" date="2020" name="Nat. Genet.">
        <title>Genomic diversifications of five Gossypium allopolyploid species and their impact on cotton improvement.</title>
        <authorList>
            <person name="Chen Z.J."/>
            <person name="Sreedasyam A."/>
            <person name="Ando A."/>
            <person name="Song Q."/>
            <person name="De Santiago L.M."/>
            <person name="Hulse-Kemp A.M."/>
            <person name="Ding M."/>
            <person name="Ye W."/>
            <person name="Kirkbride R.C."/>
            <person name="Jenkins J."/>
            <person name="Plott C."/>
            <person name="Lovell J."/>
            <person name="Lin Y.M."/>
            <person name="Vaughn R."/>
            <person name="Liu B."/>
            <person name="Simpson S."/>
            <person name="Scheffler B.E."/>
            <person name="Wen L."/>
            <person name="Saski C.A."/>
            <person name="Grover C.E."/>
            <person name="Hu G."/>
            <person name="Conover J.L."/>
            <person name="Carlson J.W."/>
            <person name="Shu S."/>
            <person name="Boston L.B."/>
            <person name="Williams M."/>
            <person name="Peterson D.G."/>
            <person name="McGee K."/>
            <person name="Jones D.C."/>
            <person name="Wendel J.F."/>
            <person name="Stelly D.M."/>
            <person name="Grimwood J."/>
            <person name="Schmutz J."/>
        </authorList>
    </citation>
    <scope>NUCLEOTIDE SEQUENCE [LARGE SCALE GENOMIC DNA]</scope>
    <source>
        <strain evidence="2">cv. 3-79</strain>
    </source>
</reference>
<dbReference type="Proteomes" id="UP000327439">
    <property type="component" value="Chromosome A05"/>
</dbReference>
<gene>
    <name evidence="1" type="ORF">ES319_A05G437000v1</name>
</gene>
<evidence type="ECO:0000313" key="2">
    <source>
        <dbReference type="Proteomes" id="UP000327439"/>
    </source>
</evidence>
<organism evidence="1 2">
    <name type="scientific">Gossypium barbadense</name>
    <name type="common">Sea Island cotton</name>
    <name type="synonym">Hibiscus barbadensis</name>
    <dbReference type="NCBI Taxonomy" id="3634"/>
    <lineage>
        <taxon>Eukaryota</taxon>
        <taxon>Viridiplantae</taxon>
        <taxon>Streptophyta</taxon>
        <taxon>Embryophyta</taxon>
        <taxon>Tracheophyta</taxon>
        <taxon>Spermatophyta</taxon>
        <taxon>Magnoliopsida</taxon>
        <taxon>eudicotyledons</taxon>
        <taxon>Gunneridae</taxon>
        <taxon>Pentapetalae</taxon>
        <taxon>rosids</taxon>
        <taxon>malvids</taxon>
        <taxon>Malvales</taxon>
        <taxon>Malvaceae</taxon>
        <taxon>Malvoideae</taxon>
        <taxon>Gossypium</taxon>
    </lineage>
</organism>
<dbReference type="AlphaFoldDB" id="A0A5J5W2H0"/>
<sequence>MSRKRTRSFKNFAKNPIVIQNEEARERFDSIFKNQSRMLEKGFNLESNEKVVMPLSIRKTISALNWEQFCDVRSMPDENLVREFYANLTTSDANKVLVRKKTVPLTSKSINDFFNLPDVKEDEYSAMKMNINWDFLEQVLKVVTNLGSQ</sequence>
<proteinExistence type="predicted"/>
<evidence type="ECO:0000313" key="1">
    <source>
        <dbReference type="EMBL" id="KAB2086024.1"/>
    </source>
</evidence>
<protein>
    <submittedName>
        <fullName evidence="1">Uncharacterized protein</fullName>
    </submittedName>
</protein>
<dbReference type="EMBL" id="CM018206">
    <property type="protein sequence ID" value="KAB2086024.1"/>
    <property type="molecule type" value="Genomic_DNA"/>
</dbReference>
<keyword evidence="2" id="KW-1185">Reference proteome</keyword>